<keyword evidence="12" id="KW-1185">Reference proteome</keyword>
<feature type="compositionally biased region" description="Low complexity" evidence="7">
    <location>
        <begin position="711"/>
        <end position="728"/>
    </location>
</feature>
<dbReference type="Gene3D" id="1.10.1300.10">
    <property type="entry name" value="3'5'-cyclic nucleotide phosphodiesterase, catalytic domain"/>
    <property type="match status" value="1"/>
</dbReference>
<dbReference type="InterPro" id="IPR050401">
    <property type="entry name" value="Cyclic_nucleotide_synthase"/>
</dbReference>
<comment type="subcellular location">
    <subcellularLocation>
        <location evidence="1">Membrane</location>
    </subcellularLocation>
</comment>
<gene>
    <name evidence="11" type="ORF">CYCCA115_LOCUS4689</name>
</gene>
<feature type="domain" description="PDEase" evidence="10">
    <location>
        <begin position="781"/>
        <end position="1005"/>
    </location>
</feature>
<sequence length="1154" mass="129924">MQPLDNRSLDLDGEDPILVPADLGGKSRLSSHNDSETDESASERRDEVQEIRNRSRHEDRSVQVWRLALLFLILVIGATVSGLTFHFLQQEEKKALNLAYDQFSDALSEAAIRQQEDIREGFQTLATIISDYADASNQIWPFVDLPKFEAYAEHVLKIAGTEVCTLLPLVTRENKEAYLNYTDNNYERIVAEAHMIENGNLDDLNPVGYKSFLTVGTANGFVEDIDRDFYHPMWHFSPPMFTYGALNWNAISVPDYASVFEAVKILKHEPLISKVRPYVTAGLSLSNAEHAAMHSEIEGSSTDFPHSFVFTPVHLESEDTNSPIVAIIGSAMGWDFSLQNLLPEGVVGINAILKNSCGQSFAYEINGPDAFYLGEGDMHQTKYDEYERFVNLALHTHPEFEDTQGHCRYSMHLYLNDKFADLYLTPVPLLYTVCIAGSFAFMIAVFFVYNSFVHKRNETLVANAARSNAVITSLFPDNIRNKIIGDESSDNKKNPRNFHELLDPTSDPLTDLSRPPLADYFATTTVMFADICGFTAWSSVREPSQVFTLLETVYGEFDRLTKHSKVFKVETVGDCYVAATGIPTFRKDHAVLMVKYAHKISRAMTHMTQTLETKLGPDTADLLLRIGIHSGPVTAGVIRGEKARFQLFGDTMNVAARVESKGAAGRIHVSLDTAEHLRKCHKGHWLVKREGTIVARGKGDLQTYWIGKAVGSGKESTGTGSETASVSEKSNNSLEEATPAAFGNQLDDAGDRKDRLVDWNVTVFTDILKQIVARRNAYVAAKKDSADLSAVDLRVVEDMKKDDFKPLHDVRETIWLPEFNQTVEDSQEDAHTIDIPTSVSTQLRDFISTIASLYRSNSFHNFKHASHVTMSVIKLLSRIKAPTDFEMMENENESDDDSFHVKANLHDHTYGITSDPLTQFACAFAALIHDVDHEGVTNAQLVKEGAVVAAKYENRSVAEQNSFVLSWNLFMSDRFATLREHLCATPAEIIRFRELAVNAVMATDIVDKDLKNLRNNRWDKAFKNQANIEELDNESRESINRKATIVIEHLIQASDVSHTMQHWHVYRKWNERLFHEMHAAYVQGRSDSDPALTWYKGEMGFFDFYIIPLAKKLESCGVFGKSSDEFLNYARSNREEWEIRGEEIVAEMVAGLNE</sequence>
<dbReference type="GO" id="GO:0001653">
    <property type="term" value="F:peptide receptor activity"/>
    <property type="evidence" value="ECO:0007669"/>
    <property type="project" value="TreeGrafter"/>
</dbReference>
<dbReference type="SUPFAM" id="SSF109604">
    <property type="entry name" value="HD-domain/PDEase-like"/>
    <property type="match status" value="1"/>
</dbReference>
<evidence type="ECO:0000256" key="4">
    <source>
        <dbReference type="ARBA" id="ARBA00022989"/>
    </source>
</evidence>
<dbReference type="PROSITE" id="PS51845">
    <property type="entry name" value="PDEASE_I_2"/>
    <property type="match status" value="1"/>
</dbReference>
<organism evidence="11 12">
    <name type="scientific">Cylindrotheca closterium</name>
    <dbReference type="NCBI Taxonomy" id="2856"/>
    <lineage>
        <taxon>Eukaryota</taxon>
        <taxon>Sar</taxon>
        <taxon>Stramenopiles</taxon>
        <taxon>Ochrophyta</taxon>
        <taxon>Bacillariophyta</taxon>
        <taxon>Bacillariophyceae</taxon>
        <taxon>Bacillariophycidae</taxon>
        <taxon>Bacillariales</taxon>
        <taxon>Bacillariaceae</taxon>
        <taxon>Cylindrotheca</taxon>
    </lineage>
</organism>
<dbReference type="InterPro" id="IPR002073">
    <property type="entry name" value="PDEase_catalytic_dom"/>
</dbReference>
<accession>A0AAD2CLT6</accession>
<dbReference type="GO" id="GO:0007168">
    <property type="term" value="P:receptor guanylyl cyclase signaling pathway"/>
    <property type="evidence" value="ECO:0007669"/>
    <property type="project" value="TreeGrafter"/>
</dbReference>
<keyword evidence="5 8" id="KW-0472">Membrane</keyword>
<dbReference type="GO" id="GO:0004016">
    <property type="term" value="F:adenylate cyclase activity"/>
    <property type="evidence" value="ECO:0007669"/>
    <property type="project" value="TreeGrafter"/>
</dbReference>
<feature type="transmembrane region" description="Helical" evidence="8">
    <location>
        <begin position="429"/>
        <end position="449"/>
    </location>
</feature>
<dbReference type="GO" id="GO:0005886">
    <property type="term" value="C:plasma membrane"/>
    <property type="evidence" value="ECO:0007669"/>
    <property type="project" value="TreeGrafter"/>
</dbReference>
<dbReference type="GO" id="GO:0000166">
    <property type="term" value="F:nucleotide binding"/>
    <property type="evidence" value="ECO:0007669"/>
    <property type="project" value="UniProtKB-KW"/>
</dbReference>
<feature type="region of interest" description="Disordered" evidence="7">
    <location>
        <begin position="711"/>
        <end position="746"/>
    </location>
</feature>
<keyword evidence="2 8" id="KW-0812">Transmembrane</keyword>
<evidence type="ECO:0000256" key="2">
    <source>
        <dbReference type="ARBA" id="ARBA00022692"/>
    </source>
</evidence>
<evidence type="ECO:0000256" key="8">
    <source>
        <dbReference type="SAM" id="Phobius"/>
    </source>
</evidence>
<evidence type="ECO:0000259" key="9">
    <source>
        <dbReference type="PROSITE" id="PS50125"/>
    </source>
</evidence>
<dbReference type="SMART" id="SM00044">
    <property type="entry name" value="CYCc"/>
    <property type="match status" value="1"/>
</dbReference>
<reference evidence="11" key="1">
    <citation type="submission" date="2023-08" db="EMBL/GenBank/DDBJ databases">
        <authorList>
            <person name="Audoor S."/>
            <person name="Bilcke G."/>
        </authorList>
    </citation>
    <scope>NUCLEOTIDE SEQUENCE</scope>
</reference>
<name>A0AAD2CLT6_9STRA</name>
<dbReference type="PANTHER" id="PTHR11920:SF335">
    <property type="entry name" value="GUANYLATE CYCLASE"/>
    <property type="match status" value="1"/>
</dbReference>
<feature type="compositionally biased region" description="Basic and acidic residues" evidence="7">
    <location>
        <begin position="31"/>
        <end position="53"/>
    </location>
</feature>
<keyword evidence="4 8" id="KW-1133">Transmembrane helix</keyword>
<dbReference type="PANTHER" id="PTHR11920">
    <property type="entry name" value="GUANYLYL CYCLASE"/>
    <property type="match status" value="1"/>
</dbReference>
<evidence type="ECO:0000259" key="10">
    <source>
        <dbReference type="PROSITE" id="PS51845"/>
    </source>
</evidence>
<comment type="caution">
    <text evidence="11">The sequence shown here is derived from an EMBL/GenBank/DDBJ whole genome shotgun (WGS) entry which is preliminary data.</text>
</comment>
<evidence type="ECO:0000256" key="7">
    <source>
        <dbReference type="SAM" id="MobiDB-lite"/>
    </source>
</evidence>
<dbReference type="PROSITE" id="PS50125">
    <property type="entry name" value="GUANYLATE_CYCLASE_2"/>
    <property type="match status" value="1"/>
</dbReference>
<dbReference type="Pfam" id="PF00233">
    <property type="entry name" value="PDEase_I"/>
    <property type="match status" value="1"/>
</dbReference>
<feature type="region of interest" description="Disordered" evidence="7">
    <location>
        <begin position="1"/>
        <end position="53"/>
    </location>
</feature>
<dbReference type="Pfam" id="PF00211">
    <property type="entry name" value="Guanylate_cyc"/>
    <property type="match status" value="1"/>
</dbReference>
<dbReference type="InterPro" id="IPR003607">
    <property type="entry name" value="HD/PDEase_dom"/>
</dbReference>
<dbReference type="InterPro" id="IPR036971">
    <property type="entry name" value="PDEase_catalytic_dom_sf"/>
</dbReference>
<evidence type="ECO:0000256" key="3">
    <source>
        <dbReference type="ARBA" id="ARBA00022741"/>
    </source>
</evidence>
<keyword evidence="6" id="KW-0456">Lyase</keyword>
<protein>
    <recommendedName>
        <fullName evidence="13">Phosphodiesterase</fullName>
    </recommendedName>
</protein>
<evidence type="ECO:0000256" key="5">
    <source>
        <dbReference type="ARBA" id="ARBA00023136"/>
    </source>
</evidence>
<dbReference type="Gene3D" id="3.30.70.1230">
    <property type="entry name" value="Nucleotide cyclase"/>
    <property type="match status" value="1"/>
</dbReference>
<evidence type="ECO:0000313" key="11">
    <source>
        <dbReference type="EMBL" id="CAJ1935354.1"/>
    </source>
</evidence>
<dbReference type="AlphaFoldDB" id="A0AAD2CLT6"/>
<dbReference type="CDD" id="cd07302">
    <property type="entry name" value="CHD"/>
    <property type="match status" value="1"/>
</dbReference>
<evidence type="ECO:0000256" key="1">
    <source>
        <dbReference type="ARBA" id="ARBA00004370"/>
    </source>
</evidence>
<dbReference type="GO" id="GO:0004114">
    <property type="term" value="F:3',5'-cyclic-nucleotide phosphodiesterase activity"/>
    <property type="evidence" value="ECO:0007669"/>
    <property type="project" value="InterPro"/>
</dbReference>
<evidence type="ECO:0008006" key="13">
    <source>
        <dbReference type="Google" id="ProtNLM"/>
    </source>
</evidence>
<proteinExistence type="predicted"/>
<dbReference type="SUPFAM" id="SSF55073">
    <property type="entry name" value="Nucleotide cyclase"/>
    <property type="match status" value="1"/>
</dbReference>
<dbReference type="InterPro" id="IPR029787">
    <property type="entry name" value="Nucleotide_cyclase"/>
</dbReference>
<dbReference type="GO" id="GO:0004383">
    <property type="term" value="F:guanylate cyclase activity"/>
    <property type="evidence" value="ECO:0007669"/>
    <property type="project" value="TreeGrafter"/>
</dbReference>
<keyword evidence="3" id="KW-0547">Nucleotide-binding</keyword>
<dbReference type="GO" id="GO:0035556">
    <property type="term" value="P:intracellular signal transduction"/>
    <property type="evidence" value="ECO:0007669"/>
    <property type="project" value="InterPro"/>
</dbReference>
<dbReference type="EMBL" id="CAKOGP040000458">
    <property type="protein sequence ID" value="CAJ1935354.1"/>
    <property type="molecule type" value="Genomic_DNA"/>
</dbReference>
<dbReference type="SMART" id="SM00471">
    <property type="entry name" value="HDc"/>
    <property type="match status" value="1"/>
</dbReference>
<evidence type="ECO:0000313" key="12">
    <source>
        <dbReference type="Proteomes" id="UP001295423"/>
    </source>
</evidence>
<dbReference type="InterPro" id="IPR001054">
    <property type="entry name" value="A/G_cyclase"/>
</dbReference>
<feature type="transmembrane region" description="Helical" evidence="8">
    <location>
        <begin position="64"/>
        <end position="88"/>
    </location>
</feature>
<evidence type="ECO:0000256" key="6">
    <source>
        <dbReference type="ARBA" id="ARBA00023239"/>
    </source>
</evidence>
<feature type="domain" description="Guanylate cyclase" evidence="9">
    <location>
        <begin position="525"/>
        <end position="659"/>
    </location>
</feature>
<dbReference type="Proteomes" id="UP001295423">
    <property type="component" value="Unassembled WGS sequence"/>
</dbReference>